<sequence length="121" mass="13500">MAYPNFKQSLVWQKTAGFCKALQLGLNSCEQSWYKDSLLLTASRAVNQVALGQEQFHKMAQEQYLLDARQSLSECRSMLALGLELQLLGPNIQEELEAKANEAAAVLYGLVKHLRKQSAAN</sequence>
<proteinExistence type="predicted"/>
<evidence type="ECO:0008006" key="3">
    <source>
        <dbReference type="Google" id="ProtNLM"/>
    </source>
</evidence>
<evidence type="ECO:0000313" key="2">
    <source>
        <dbReference type="Proteomes" id="UP000007519"/>
    </source>
</evidence>
<dbReference type="InterPro" id="IPR012657">
    <property type="entry name" value="23S_rRNA-intervening_sequence"/>
</dbReference>
<accession>H6L396</accession>
<dbReference type="KEGG" id="sgn:SGRA_2194"/>
<gene>
    <name evidence="1" type="ordered locus">SGRA_2194</name>
</gene>
<name>H6L396_SAPGL</name>
<dbReference type="RefSeq" id="WP_015692539.1">
    <property type="nucleotide sequence ID" value="NC_016940.1"/>
</dbReference>
<dbReference type="OrthoDB" id="5515766at2"/>
<reference evidence="1 2" key="1">
    <citation type="journal article" date="2012" name="Stand. Genomic Sci.">
        <title>Complete genome sequencing and analysis of Saprospira grandis str. Lewin, a predatory marine bacterium.</title>
        <authorList>
            <person name="Saw J.H."/>
            <person name="Yuryev A."/>
            <person name="Kanbe M."/>
            <person name="Hou S."/>
            <person name="Young A.G."/>
            <person name="Aizawa S."/>
            <person name="Alam M."/>
        </authorList>
    </citation>
    <scope>NUCLEOTIDE SEQUENCE [LARGE SCALE GENOMIC DNA]</scope>
    <source>
        <strain evidence="1 2">Lewin</strain>
    </source>
</reference>
<protein>
    <recommendedName>
        <fullName evidence="3">S23 ribosomal protein</fullName>
    </recommendedName>
</protein>
<dbReference type="Gene3D" id="1.20.1440.60">
    <property type="entry name" value="23S rRNA-intervening sequence"/>
    <property type="match status" value="1"/>
</dbReference>
<keyword evidence="2" id="KW-1185">Reference proteome</keyword>
<dbReference type="InterPro" id="IPR036583">
    <property type="entry name" value="23S_rRNA_IVS_sf"/>
</dbReference>
<dbReference type="SUPFAM" id="SSF158446">
    <property type="entry name" value="IVS-encoded protein-like"/>
    <property type="match status" value="1"/>
</dbReference>
<dbReference type="NCBIfam" id="TIGR02436">
    <property type="entry name" value="four helix bundle protein"/>
    <property type="match status" value="1"/>
</dbReference>
<dbReference type="HOGENOM" id="CLU_2036404_0_0_10"/>
<dbReference type="Proteomes" id="UP000007519">
    <property type="component" value="Chromosome"/>
</dbReference>
<dbReference type="EMBL" id="CP002831">
    <property type="protein sequence ID" value="AFC24923.1"/>
    <property type="molecule type" value="Genomic_DNA"/>
</dbReference>
<organism evidence="1 2">
    <name type="scientific">Saprospira grandis (strain Lewin)</name>
    <dbReference type="NCBI Taxonomy" id="984262"/>
    <lineage>
        <taxon>Bacteria</taxon>
        <taxon>Pseudomonadati</taxon>
        <taxon>Bacteroidota</taxon>
        <taxon>Saprospiria</taxon>
        <taxon>Saprospirales</taxon>
        <taxon>Saprospiraceae</taxon>
        <taxon>Saprospira</taxon>
    </lineage>
</organism>
<dbReference type="AlphaFoldDB" id="H6L396"/>
<evidence type="ECO:0000313" key="1">
    <source>
        <dbReference type="EMBL" id="AFC24923.1"/>
    </source>
</evidence>
<dbReference type="Pfam" id="PF05635">
    <property type="entry name" value="23S_rRNA_IVP"/>
    <property type="match status" value="1"/>
</dbReference>